<reference evidence="10 11" key="2">
    <citation type="journal article" date="2011" name="J. Bacteriol.">
        <title>Complete genome sequence of strain HTCC2503T of Parvularcula bermudensis, the type species of the order "Parvularculales" in the class Alphaproteobacteria.</title>
        <authorList>
            <person name="Oh H.M."/>
            <person name="Kang I."/>
            <person name="Vergin K.L."/>
            <person name="Kang D."/>
            <person name="Rhee K.H."/>
            <person name="Giovannoni S.J."/>
            <person name="Cho J.C."/>
        </authorList>
    </citation>
    <scope>NUCLEOTIDE SEQUENCE [LARGE SCALE GENOMIC DNA]</scope>
    <source>
        <strain evidence="11">ATCC BAA-594 / HTCC2503 / KCTC 12087</strain>
    </source>
</reference>
<dbReference type="STRING" id="314260.PB2503_10924"/>
<dbReference type="Gene3D" id="2.40.170.20">
    <property type="entry name" value="TonB-dependent receptor, beta-barrel domain"/>
    <property type="match status" value="1"/>
</dbReference>
<comment type="similarity">
    <text evidence="7">Belongs to the TonB-dependent receptor family.</text>
</comment>
<keyword evidence="3 7" id="KW-1134">Transmembrane beta strand</keyword>
<dbReference type="Proteomes" id="UP000001302">
    <property type="component" value="Chromosome"/>
</dbReference>
<organism evidence="10 11">
    <name type="scientific">Parvularcula bermudensis (strain ATCC BAA-594 / HTCC2503 / KCTC 12087)</name>
    <dbReference type="NCBI Taxonomy" id="314260"/>
    <lineage>
        <taxon>Bacteria</taxon>
        <taxon>Pseudomonadati</taxon>
        <taxon>Pseudomonadota</taxon>
        <taxon>Alphaproteobacteria</taxon>
        <taxon>Parvularculales</taxon>
        <taxon>Parvularculaceae</taxon>
        <taxon>Parvularcula</taxon>
    </lineage>
</organism>
<proteinExistence type="inferred from homology"/>
<dbReference type="AlphaFoldDB" id="E0THT9"/>
<dbReference type="KEGG" id="pbr:PB2503_10924"/>
<evidence type="ECO:0000313" key="11">
    <source>
        <dbReference type="Proteomes" id="UP000001302"/>
    </source>
</evidence>
<feature type="chain" id="PRO_5003140679" evidence="8">
    <location>
        <begin position="24"/>
        <end position="686"/>
    </location>
</feature>
<comment type="subcellular location">
    <subcellularLocation>
        <location evidence="1 7">Cell outer membrane</location>
        <topology evidence="1 7">Multi-pass membrane protein</topology>
    </subcellularLocation>
</comment>
<dbReference type="GO" id="GO:0009279">
    <property type="term" value="C:cell outer membrane"/>
    <property type="evidence" value="ECO:0007669"/>
    <property type="project" value="UniProtKB-SubCell"/>
</dbReference>
<dbReference type="PROSITE" id="PS52016">
    <property type="entry name" value="TONB_DEPENDENT_REC_3"/>
    <property type="match status" value="1"/>
</dbReference>
<keyword evidence="10" id="KW-0675">Receptor</keyword>
<evidence type="ECO:0000256" key="5">
    <source>
        <dbReference type="ARBA" id="ARBA00023136"/>
    </source>
</evidence>
<keyword evidence="5 7" id="KW-0472">Membrane</keyword>
<evidence type="ECO:0000256" key="3">
    <source>
        <dbReference type="ARBA" id="ARBA00022452"/>
    </source>
</evidence>
<protein>
    <submittedName>
        <fullName evidence="10">TonB-dependent receptor, plug</fullName>
    </submittedName>
</protein>
<sequence>MVHLTFLRSLLLSTAFTVSAAHAADDDLSEMSLDELMAVEVTSVAKKPQSVSRTAAAIFVISENDIRTSGATTIPEVLRLVPGVEVAMIDDSTYAISIRGYNWRYANKLLVLVDGRAVYQPTLSGVFWDAQLLPVEDIERIEVIRGPGSTLYGANAVNGVINIVSKHSVDTLLQSTTLSGGLTESGEDFGRLYVRQGMRLSENAAARMWATVQKSAPLIASIVEEPVNEAALRGQLGFRVDWEPNEEDSFTLQGDGVFAEYDQSSTYNNPLIAPPGEIETISDSEHREFNFLSRWSRKTESGGQITLQSYFADLERDATNLIVKSRTFDLDFSHSITWNARWETIWGMSYRQINDDIDSNPQVVGVVSEGPSNNRSLYAGFIQGDVFGFDRKLRVSFGTKVEHNEFTGWEVQPSVRSIYTTDRSSYWAALSRAIRTPGIFERGIENSFTTAANPPAIPVPVDSTLTGGGDLSAEELIAIELGYRRQVTDRLTIDVTGFWNEYSDLMGFQTSEFSFVFAPIGPGGSPVPVRALNATNIISGGDETTKGVELHAEWTASDRATVNLIGNYLSRSESYDPLVLGSGSIEYNQGAGPEAQIGIKTDLSFTEKTNGSVWVRWVGETTGGLVAEDYTDLDLRLSHALTPQVSLTILGENLLDPSRLETVDLLYPTLWSENERRLSLQLSLRR</sequence>
<evidence type="ECO:0000259" key="9">
    <source>
        <dbReference type="Pfam" id="PF07715"/>
    </source>
</evidence>
<dbReference type="GO" id="GO:0015344">
    <property type="term" value="F:siderophore uptake transmembrane transporter activity"/>
    <property type="evidence" value="ECO:0007669"/>
    <property type="project" value="TreeGrafter"/>
</dbReference>
<keyword evidence="11" id="KW-1185">Reference proteome</keyword>
<keyword evidence="6 7" id="KW-0998">Cell outer membrane</keyword>
<dbReference type="GO" id="GO:0044718">
    <property type="term" value="P:siderophore transmembrane transport"/>
    <property type="evidence" value="ECO:0007669"/>
    <property type="project" value="TreeGrafter"/>
</dbReference>
<dbReference type="Gene3D" id="2.170.130.10">
    <property type="entry name" value="TonB-dependent receptor, plug domain"/>
    <property type="match status" value="1"/>
</dbReference>
<keyword evidence="8" id="KW-0732">Signal</keyword>
<dbReference type="HOGENOM" id="CLU_008287_16_0_5"/>
<evidence type="ECO:0000313" key="10">
    <source>
        <dbReference type="EMBL" id="ADM10232.1"/>
    </source>
</evidence>
<dbReference type="InterPro" id="IPR039426">
    <property type="entry name" value="TonB-dep_rcpt-like"/>
</dbReference>
<dbReference type="eggNOG" id="COG4771">
    <property type="taxonomic scope" value="Bacteria"/>
</dbReference>
<evidence type="ECO:0000256" key="8">
    <source>
        <dbReference type="SAM" id="SignalP"/>
    </source>
</evidence>
<dbReference type="PANTHER" id="PTHR30069:SF27">
    <property type="entry name" value="BLL4766 PROTEIN"/>
    <property type="match status" value="1"/>
</dbReference>
<dbReference type="InterPro" id="IPR036942">
    <property type="entry name" value="Beta-barrel_TonB_sf"/>
</dbReference>
<accession>E0THT9</accession>
<keyword evidence="4 7" id="KW-0812">Transmembrane</keyword>
<evidence type="ECO:0000256" key="2">
    <source>
        <dbReference type="ARBA" id="ARBA00022448"/>
    </source>
</evidence>
<keyword evidence="2 7" id="KW-0813">Transport</keyword>
<dbReference type="SUPFAM" id="SSF56935">
    <property type="entry name" value="Porins"/>
    <property type="match status" value="1"/>
</dbReference>
<feature type="signal peptide" evidence="8">
    <location>
        <begin position="1"/>
        <end position="23"/>
    </location>
</feature>
<evidence type="ECO:0000256" key="6">
    <source>
        <dbReference type="ARBA" id="ARBA00023237"/>
    </source>
</evidence>
<reference evidence="11" key="1">
    <citation type="submission" date="2010-08" db="EMBL/GenBank/DDBJ databases">
        <title>Genome sequence of Parvularcula bermudensis HTCC2503.</title>
        <authorList>
            <person name="Kang D.-M."/>
            <person name="Oh H.-M."/>
            <person name="Cho J.-C."/>
        </authorList>
    </citation>
    <scope>NUCLEOTIDE SEQUENCE [LARGE SCALE GENOMIC DNA]</scope>
    <source>
        <strain evidence="11">ATCC BAA-594 / HTCC2503 / KCTC 12087</strain>
    </source>
</reference>
<feature type="domain" description="TonB-dependent receptor plug" evidence="9">
    <location>
        <begin position="52"/>
        <end position="160"/>
    </location>
</feature>
<evidence type="ECO:0000256" key="4">
    <source>
        <dbReference type="ARBA" id="ARBA00022692"/>
    </source>
</evidence>
<evidence type="ECO:0000256" key="7">
    <source>
        <dbReference type="PROSITE-ProRule" id="PRU01360"/>
    </source>
</evidence>
<name>E0THT9_PARBH</name>
<dbReference type="Pfam" id="PF07715">
    <property type="entry name" value="Plug"/>
    <property type="match status" value="1"/>
</dbReference>
<evidence type="ECO:0000256" key="1">
    <source>
        <dbReference type="ARBA" id="ARBA00004571"/>
    </source>
</evidence>
<dbReference type="PANTHER" id="PTHR30069">
    <property type="entry name" value="TONB-DEPENDENT OUTER MEMBRANE RECEPTOR"/>
    <property type="match status" value="1"/>
</dbReference>
<gene>
    <name evidence="10" type="ordered locus">PB2503_10924</name>
</gene>
<dbReference type="EMBL" id="CP002156">
    <property type="protein sequence ID" value="ADM10232.1"/>
    <property type="molecule type" value="Genomic_DNA"/>
</dbReference>
<dbReference type="InterPro" id="IPR012910">
    <property type="entry name" value="Plug_dom"/>
</dbReference>
<dbReference type="InterPro" id="IPR037066">
    <property type="entry name" value="Plug_dom_sf"/>
</dbReference>